<feature type="domain" description="HTH iclR-type" evidence="1">
    <location>
        <begin position="156"/>
        <end position="218"/>
    </location>
</feature>
<dbReference type="Pfam" id="PF09339">
    <property type="entry name" value="HTH_IclR"/>
    <property type="match status" value="1"/>
</dbReference>
<proteinExistence type="predicted"/>
<dbReference type="EMBL" id="NCQP01000006">
    <property type="protein sequence ID" value="OWJ54415.1"/>
    <property type="molecule type" value="Genomic_DNA"/>
</dbReference>
<dbReference type="AlphaFoldDB" id="A0A211YMY4"/>
<dbReference type="InterPro" id="IPR005471">
    <property type="entry name" value="Tscrpt_reg_IclR_N"/>
</dbReference>
<dbReference type="Gene3D" id="1.10.10.10">
    <property type="entry name" value="Winged helix-like DNA-binding domain superfamily/Winged helix DNA-binding domain"/>
    <property type="match status" value="1"/>
</dbReference>
<protein>
    <recommendedName>
        <fullName evidence="1">HTH iclR-type domain-containing protein</fullName>
    </recommendedName>
</protein>
<comment type="caution">
    <text evidence="2">The sequence shown here is derived from an EMBL/GenBank/DDBJ whole genome shotgun (WGS) entry which is preliminary data.</text>
</comment>
<dbReference type="Proteomes" id="UP000196694">
    <property type="component" value="Unassembled WGS sequence"/>
</dbReference>
<name>A0A211YMY4_9CREN</name>
<keyword evidence="3" id="KW-1185">Reference proteome</keyword>
<dbReference type="PROSITE" id="PS51077">
    <property type="entry name" value="HTH_ICLR"/>
    <property type="match status" value="1"/>
</dbReference>
<dbReference type="GO" id="GO:0006355">
    <property type="term" value="P:regulation of DNA-templated transcription"/>
    <property type="evidence" value="ECO:0007669"/>
    <property type="project" value="InterPro"/>
</dbReference>
<sequence length="224" mass="25146">MGVTVERQRLVVATLGFDERFALRALTEHRPDRLYALALYTDESSWSRVSRAFSQLRLFAEQLGVGAELVRIDYRGERISVLAGRLKALLESYAESSGELVLALTGGPRLLVVAALVAALSLPERLVERMVLRLEGEGFDVVAEEQLANLRYVELDPTARRVLGLLVEVRREGRWVGPTEVSERLGIPKSTAYKKLQELVARGLAEYDQRSRRYTATERAYVNA</sequence>
<accession>A0A211YMY4</accession>
<gene>
    <name evidence="2" type="ORF">Pdsh_08075</name>
</gene>
<dbReference type="SUPFAM" id="SSF46785">
    <property type="entry name" value="Winged helix' DNA-binding domain"/>
    <property type="match status" value="1"/>
</dbReference>
<organism evidence="2 3">
    <name type="scientific">Pyrodictium delaneyi</name>
    <dbReference type="NCBI Taxonomy" id="1273541"/>
    <lineage>
        <taxon>Archaea</taxon>
        <taxon>Thermoproteota</taxon>
        <taxon>Thermoprotei</taxon>
        <taxon>Desulfurococcales</taxon>
        <taxon>Pyrodictiaceae</taxon>
        <taxon>Pyrodictium</taxon>
    </lineage>
</organism>
<evidence type="ECO:0000313" key="3">
    <source>
        <dbReference type="Proteomes" id="UP000196694"/>
    </source>
</evidence>
<evidence type="ECO:0000313" key="2">
    <source>
        <dbReference type="EMBL" id="OWJ54415.1"/>
    </source>
</evidence>
<dbReference type="GO" id="GO:0003677">
    <property type="term" value="F:DNA binding"/>
    <property type="evidence" value="ECO:0007669"/>
    <property type="project" value="InterPro"/>
</dbReference>
<dbReference type="InterPro" id="IPR036388">
    <property type="entry name" value="WH-like_DNA-bd_sf"/>
</dbReference>
<dbReference type="InterPro" id="IPR036390">
    <property type="entry name" value="WH_DNA-bd_sf"/>
</dbReference>
<dbReference type="Gene3D" id="3.40.50.11700">
    <property type="match status" value="1"/>
</dbReference>
<reference evidence="2 3" key="1">
    <citation type="submission" date="2017-05" db="EMBL/GenBank/DDBJ databases">
        <title>The draft genome of the hyperthermophilic archaeon 'Pyrodictium delaneyi strain Hulk', an iron and nitrate reducer, reveals the capacity for sulfate reduction.</title>
        <authorList>
            <person name="Demey L.M."/>
            <person name="Miller C."/>
            <person name="Manzella M."/>
            <person name="Reguera G."/>
            <person name="Kashefi K."/>
        </authorList>
    </citation>
    <scope>NUCLEOTIDE SEQUENCE [LARGE SCALE GENOMIC DNA]</scope>
    <source>
        <strain evidence="2 3">Hulk</strain>
    </source>
</reference>
<evidence type="ECO:0000259" key="1">
    <source>
        <dbReference type="PROSITE" id="PS51077"/>
    </source>
</evidence>
<dbReference type="InterPro" id="IPR054588">
    <property type="entry name" value="Csa3_N"/>
</dbReference>
<dbReference type="Pfam" id="PF22662">
    <property type="entry name" value="Csa3_N"/>
    <property type="match status" value="1"/>
</dbReference>